<dbReference type="SMART" id="SM00822">
    <property type="entry name" value="PKS_KR"/>
    <property type="match status" value="1"/>
</dbReference>
<dbReference type="AlphaFoldDB" id="A0A7X1E9S8"/>
<evidence type="ECO:0000313" key="6">
    <source>
        <dbReference type="Proteomes" id="UP000526501"/>
    </source>
</evidence>
<dbReference type="InterPro" id="IPR036291">
    <property type="entry name" value="NAD(P)-bd_dom_sf"/>
</dbReference>
<dbReference type="CDD" id="cd05233">
    <property type="entry name" value="SDR_c"/>
    <property type="match status" value="1"/>
</dbReference>
<gene>
    <name evidence="5" type="ORF">H5P27_16585</name>
</gene>
<dbReference type="Gene3D" id="3.40.50.720">
    <property type="entry name" value="NAD(P)-binding Rossmann-like Domain"/>
    <property type="match status" value="1"/>
</dbReference>
<organism evidence="5 6">
    <name type="scientific">Pelagicoccus albus</name>
    <dbReference type="NCBI Taxonomy" id="415222"/>
    <lineage>
        <taxon>Bacteria</taxon>
        <taxon>Pseudomonadati</taxon>
        <taxon>Verrucomicrobiota</taxon>
        <taxon>Opitutia</taxon>
        <taxon>Puniceicoccales</taxon>
        <taxon>Pelagicoccaceae</taxon>
        <taxon>Pelagicoccus</taxon>
    </lineage>
</organism>
<evidence type="ECO:0000313" key="5">
    <source>
        <dbReference type="EMBL" id="MBC2607671.1"/>
    </source>
</evidence>
<dbReference type="RefSeq" id="WP_185661542.1">
    <property type="nucleotide sequence ID" value="NZ_CAWPOO010000013.1"/>
</dbReference>
<dbReference type="Proteomes" id="UP000526501">
    <property type="component" value="Unassembled WGS sequence"/>
</dbReference>
<dbReference type="GO" id="GO:0016491">
    <property type="term" value="F:oxidoreductase activity"/>
    <property type="evidence" value="ECO:0007669"/>
    <property type="project" value="UniProtKB-KW"/>
</dbReference>
<protein>
    <submittedName>
        <fullName evidence="5">SDR family NAD(P)-dependent oxidoreductase</fullName>
    </submittedName>
</protein>
<comment type="caution">
    <text evidence="5">The sequence shown here is derived from an EMBL/GenBank/DDBJ whole genome shotgun (WGS) entry which is preliminary data.</text>
</comment>
<dbReference type="PANTHER" id="PTHR44196:SF2">
    <property type="entry name" value="SHORT-CHAIN DEHYDROGENASE-RELATED"/>
    <property type="match status" value="1"/>
</dbReference>
<accession>A0A7X1E9S8</accession>
<name>A0A7X1E9S8_9BACT</name>
<dbReference type="SUPFAM" id="SSF51735">
    <property type="entry name" value="NAD(P)-binding Rossmann-fold domains"/>
    <property type="match status" value="1"/>
</dbReference>
<evidence type="ECO:0000259" key="4">
    <source>
        <dbReference type="SMART" id="SM00822"/>
    </source>
</evidence>
<keyword evidence="2" id="KW-0560">Oxidoreductase</keyword>
<dbReference type="PRINTS" id="PR00080">
    <property type="entry name" value="SDRFAMILY"/>
</dbReference>
<evidence type="ECO:0000256" key="1">
    <source>
        <dbReference type="ARBA" id="ARBA00006484"/>
    </source>
</evidence>
<proteinExistence type="inferred from homology"/>
<dbReference type="EMBL" id="JACHVC010000013">
    <property type="protein sequence ID" value="MBC2607671.1"/>
    <property type="molecule type" value="Genomic_DNA"/>
</dbReference>
<dbReference type="Pfam" id="PF00106">
    <property type="entry name" value="adh_short"/>
    <property type="match status" value="1"/>
</dbReference>
<dbReference type="PANTHER" id="PTHR44196">
    <property type="entry name" value="DEHYDROGENASE/REDUCTASE SDR FAMILY MEMBER 7B"/>
    <property type="match status" value="1"/>
</dbReference>
<dbReference type="InterPro" id="IPR057326">
    <property type="entry name" value="KR_dom"/>
</dbReference>
<feature type="domain" description="Ketoreductase" evidence="4">
    <location>
        <begin position="6"/>
        <end position="187"/>
    </location>
</feature>
<comment type="similarity">
    <text evidence="1 3">Belongs to the short-chain dehydrogenases/reductases (SDR) family.</text>
</comment>
<dbReference type="PRINTS" id="PR00081">
    <property type="entry name" value="GDHRDH"/>
</dbReference>
<evidence type="ECO:0000256" key="2">
    <source>
        <dbReference type="ARBA" id="ARBA00023002"/>
    </source>
</evidence>
<reference evidence="5 6" key="1">
    <citation type="submission" date="2020-07" db="EMBL/GenBank/DDBJ databases">
        <authorList>
            <person name="Feng X."/>
        </authorList>
    </citation>
    <scope>NUCLEOTIDE SEQUENCE [LARGE SCALE GENOMIC DNA]</scope>
    <source>
        <strain evidence="5 6">JCM23202</strain>
    </source>
</reference>
<sequence>MSSRYDLAIITGGSSGIGSSIIEGLVNVGRTASIFNISRRIPSSFSIGPNRVHLECDLSDRDARKRTLQELIHRIETTDSNGPILLVNNAGLGIYGEIWSKSPQEHLELLEVNVNALVDITVSLLPVLQKRGGAILNISSTSAFQPTPGLSTYGASKAFVLNWTLALNDELGGSKVRAIAICPGPTKTQFFRRAGFSESIIPDSYGQSSEEVAKLALKALDQGKSFTVTGFKNKAASLFSRLLPLSLRTKVAGKVIRHFRPKPN</sequence>
<keyword evidence="6" id="KW-1185">Reference proteome</keyword>
<dbReference type="InterPro" id="IPR002347">
    <property type="entry name" value="SDR_fam"/>
</dbReference>
<evidence type="ECO:0000256" key="3">
    <source>
        <dbReference type="RuleBase" id="RU000363"/>
    </source>
</evidence>
<dbReference type="GO" id="GO:0016020">
    <property type="term" value="C:membrane"/>
    <property type="evidence" value="ECO:0007669"/>
    <property type="project" value="TreeGrafter"/>
</dbReference>